<feature type="transmembrane region" description="Helical" evidence="6">
    <location>
        <begin position="64"/>
        <end position="87"/>
    </location>
</feature>
<feature type="transmembrane region" description="Helical" evidence="6">
    <location>
        <begin position="153"/>
        <end position="176"/>
    </location>
</feature>
<dbReference type="EMBL" id="RCWJ01000004">
    <property type="protein sequence ID" value="RLQ81472.1"/>
    <property type="molecule type" value="Genomic_DNA"/>
</dbReference>
<dbReference type="Pfam" id="PF07690">
    <property type="entry name" value="MFS_1"/>
    <property type="match status" value="1"/>
</dbReference>
<evidence type="ECO:0000313" key="8">
    <source>
        <dbReference type="EMBL" id="RLQ81472.1"/>
    </source>
</evidence>
<dbReference type="InterPro" id="IPR050189">
    <property type="entry name" value="MFS_Efflux_Transporters"/>
</dbReference>
<dbReference type="GO" id="GO:0022857">
    <property type="term" value="F:transmembrane transporter activity"/>
    <property type="evidence" value="ECO:0007669"/>
    <property type="project" value="InterPro"/>
</dbReference>
<gene>
    <name evidence="8" type="ORF">D9V28_14065</name>
</gene>
<dbReference type="Proteomes" id="UP000282460">
    <property type="component" value="Unassembled WGS sequence"/>
</dbReference>
<dbReference type="PROSITE" id="PS50850">
    <property type="entry name" value="MFS"/>
    <property type="match status" value="1"/>
</dbReference>
<evidence type="ECO:0000256" key="4">
    <source>
        <dbReference type="ARBA" id="ARBA00022989"/>
    </source>
</evidence>
<evidence type="ECO:0000256" key="1">
    <source>
        <dbReference type="ARBA" id="ARBA00004651"/>
    </source>
</evidence>
<keyword evidence="9" id="KW-1185">Reference proteome</keyword>
<dbReference type="AlphaFoldDB" id="A0A3L7IWK9"/>
<dbReference type="PANTHER" id="PTHR43124">
    <property type="entry name" value="PURINE EFFLUX PUMP PBUE"/>
    <property type="match status" value="1"/>
</dbReference>
<evidence type="ECO:0000313" key="9">
    <source>
        <dbReference type="Proteomes" id="UP000282460"/>
    </source>
</evidence>
<name>A0A3L7IWK9_9MICO</name>
<dbReference type="SUPFAM" id="SSF103473">
    <property type="entry name" value="MFS general substrate transporter"/>
    <property type="match status" value="1"/>
</dbReference>
<feature type="transmembrane region" description="Helical" evidence="6">
    <location>
        <begin position="315"/>
        <end position="333"/>
    </location>
</feature>
<reference evidence="8 9" key="1">
    <citation type="submission" date="2018-10" db="EMBL/GenBank/DDBJ databases">
        <authorList>
            <person name="Li J."/>
        </authorList>
    </citation>
    <scope>NUCLEOTIDE SEQUENCE [LARGE SCALE GENOMIC DNA]</scope>
    <source>
        <strain evidence="8 9">ZD1-4</strain>
    </source>
</reference>
<feature type="transmembrane region" description="Helical" evidence="6">
    <location>
        <begin position="21"/>
        <end position="44"/>
    </location>
</feature>
<accession>A0A3L7IWK9</accession>
<dbReference type="PANTHER" id="PTHR43124:SF3">
    <property type="entry name" value="CHLORAMPHENICOL EFFLUX PUMP RV0191"/>
    <property type="match status" value="1"/>
</dbReference>
<feature type="domain" description="Major facilitator superfamily (MFS) profile" evidence="7">
    <location>
        <begin position="19"/>
        <end position="405"/>
    </location>
</feature>
<comment type="caution">
    <text evidence="8">The sequence shown here is derived from an EMBL/GenBank/DDBJ whole genome shotgun (WGS) entry which is preliminary data.</text>
</comment>
<feature type="transmembrane region" description="Helical" evidence="6">
    <location>
        <begin position="119"/>
        <end position="141"/>
    </location>
</feature>
<feature type="transmembrane region" description="Helical" evidence="6">
    <location>
        <begin position="182"/>
        <end position="203"/>
    </location>
</feature>
<evidence type="ECO:0000256" key="5">
    <source>
        <dbReference type="ARBA" id="ARBA00023136"/>
    </source>
</evidence>
<dbReference type="InterPro" id="IPR036259">
    <property type="entry name" value="MFS_trans_sf"/>
</dbReference>
<keyword evidence="4 6" id="KW-1133">Transmembrane helix</keyword>
<feature type="transmembrane region" description="Helical" evidence="6">
    <location>
        <begin position="260"/>
        <end position="279"/>
    </location>
</feature>
<dbReference type="GO" id="GO:0005886">
    <property type="term" value="C:plasma membrane"/>
    <property type="evidence" value="ECO:0007669"/>
    <property type="project" value="UniProtKB-SubCell"/>
</dbReference>
<dbReference type="InterPro" id="IPR020846">
    <property type="entry name" value="MFS_dom"/>
</dbReference>
<dbReference type="CDD" id="cd17324">
    <property type="entry name" value="MFS_NepI_like"/>
    <property type="match status" value="1"/>
</dbReference>
<feature type="transmembrane region" description="Helical" evidence="6">
    <location>
        <begin position="94"/>
        <end position="113"/>
    </location>
</feature>
<feature type="transmembrane region" description="Helical" evidence="6">
    <location>
        <begin position="291"/>
        <end position="309"/>
    </location>
</feature>
<proteinExistence type="predicted"/>
<dbReference type="RefSeq" id="WP_121660382.1">
    <property type="nucleotide sequence ID" value="NZ_BMEK01000003.1"/>
</dbReference>
<evidence type="ECO:0000256" key="6">
    <source>
        <dbReference type="SAM" id="Phobius"/>
    </source>
</evidence>
<sequence length="437" mass="45299">MPTSPDGSTQLSPTRVRLAMLALAIGAFGIGTTEFVAMGLLPNIASDLLPELFARSPEAANAQAGWLITAYALGVVVGAPTIAGMVARFSRRKVLTWLGAAFTLATLATAVLPSFELVLLSRFVAAIPHGAYFGIAALVGARLLGPSKRARGVALVMSGLTVANVIGVPFATWVGQGLGWRAAYLIVAALFALSTVAIFFAVPDQRGEPGQTLRRELRVFSSSQVWFALAIGSIGFGGFFAMYSYIAPIVTEVSGAPEQLVPWVLVTIGVGMTVGNFVAGHLADRSVTRTLLLFFALMLALLIGLALSAHSLPLLFVFVFAVGFAAQGIGPTIQTRLMDVAGDSQSIAAALNHSALNIGNAFGAALGGVVIASGAGYLAPIWVGVLLTVAGIGIAVASFHLERKQGRSTTAEVDSVEDDAVEDRALAERNLGSHIEA</sequence>
<dbReference type="InterPro" id="IPR011701">
    <property type="entry name" value="MFS"/>
</dbReference>
<feature type="transmembrane region" description="Helical" evidence="6">
    <location>
        <begin position="354"/>
        <end position="375"/>
    </location>
</feature>
<dbReference type="Gene3D" id="1.20.1250.20">
    <property type="entry name" value="MFS general substrate transporter like domains"/>
    <property type="match status" value="1"/>
</dbReference>
<organism evidence="8 9">
    <name type="scientific">Mycetocola zhadangensis</name>
    <dbReference type="NCBI Taxonomy" id="1164595"/>
    <lineage>
        <taxon>Bacteria</taxon>
        <taxon>Bacillati</taxon>
        <taxon>Actinomycetota</taxon>
        <taxon>Actinomycetes</taxon>
        <taxon>Micrococcales</taxon>
        <taxon>Microbacteriaceae</taxon>
        <taxon>Mycetocola</taxon>
    </lineage>
</organism>
<dbReference type="OrthoDB" id="9814237at2"/>
<keyword evidence="3 6" id="KW-0812">Transmembrane</keyword>
<keyword evidence="2" id="KW-1003">Cell membrane</keyword>
<evidence type="ECO:0000256" key="3">
    <source>
        <dbReference type="ARBA" id="ARBA00022692"/>
    </source>
</evidence>
<feature type="transmembrane region" description="Helical" evidence="6">
    <location>
        <begin position="224"/>
        <end position="248"/>
    </location>
</feature>
<feature type="transmembrane region" description="Helical" evidence="6">
    <location>
        <begin position="381"/>
        <end position="401"/>
    </location>
</feature>
<evidence type="ECO:0000256" key="2">
    <source>
        <dbReference type="ARBA" id="ARBA00022475"/>
    </source>
</evidence>
<comment type="subcellular location">
    <subcellularLocation>
        <location evidence="1">Cell membrane</location>
        <topology evidence="1">Multi-pass membrane protein</topology>
    </subcellularLocation>
</comment>
<evidence type="ECO:0000259" key="7">
    <source>
        <dbReference type="PROSITE" id="PS50850"/>
    </source>
</evidence>
<protein>
    <submittedName>
        <fullName evidence="8">MFS transporter</fullName>
    </submittedName>
</protein>
<keyword evidence="5 6" id="KW-0472">Membrane</keyword>